<dbReference type="RefSeq" id="XP_001014734.2">
    <property type="nucleotide sequence ID" value="XM_001014734.2"/>
</dbReference>
<evidence type="ECO:0000313" key="1">
    <source>
        <dbReference type="EMBL" id="EAR94552.2"/>
    </source>
</evidence>
<protein>
    <submittedName>
        <fullName evidence="1">Uncharacterized protein</fullName>
    </submittedName>
</protein>
<accession>Q23DF2</accession>
<sequence length="364" mass="43240">MNKNPFQKKVLSFNEQGQYDIKIENFDSFQAQNLPQNCIILDEILNDDQSMIIYNWPPLVNQNIYTQLKDCSSQNLNSVILNQIDQYVDSSIQKFQQKMNEFRLNTKKKIMNTFSIKVQNIYATQSSKNDLKKYFEDEKLNKNLIQILLQSQVQKKKENTEIFEKVIQDCFNEQKKVLNSLENILEKSFIDIFELGLNKQELDSQINLQNSNLSQKFAQLDLFLQKQLKDEEVIKNKINEFISNCNRSLHQLSDKLNGYNWNSLQDIIDGISSSSRDPESYEFKEGNKGWWVIFTRRKEYEGYDVYVYEYFNHDSQKSTFGTQQNQVSSNYNQIQQAKNLFQYISQGAKQLQNEWNQYKKQYQL</sequence>
<dbReference type="AlphaFoldDB" id="Q23DF2"/>
<organism evidence="1 2">
    <name type="scientific">Tetrahymena thermophila (strain SB210)</name>
    <dbReference type="NCBI Taxonomy" id="312017"/>
    <lineage>
        <taxon>Eukaryota</taxon>
        <taxon>Sar</taxon>
        <taxon>Alveolata</taxon>
        <taxon>Ciliophora</taxon>
        <taxon>Intramacronucleata</taxon>
        <taxon>Oligohymenophorea</taxon>
        <taxon>Hymenostomatida</taxon>
        <taxon>Tetrahymenina</taxon>
        <taxon>Tetrahymenidae</taxon>
        <taxon>Tetrahymena</taxon>
    </lineage>
</organism>
<dbReference type="KEGG" id="tet:TTHERM_00047390"/>
<proteinExistence type="predicted"/>
<dbReference type="GeneID" id="7833417"/>
<evidence type="ECO:0000313" key="2">
    <source>
        <dbReference type="Proteomes" id="UP000009168"/>
    </source>
</evidence>
<dbReference type="EMBL" id="GG662712">
    <property type="protein sequence ID" value="EAR94552.2"/>
    <property type="molecule type" value="Genomic_DNA"/>
</dbReference>
<name>Q23DF2_TETTS</name>
<dbReference type="HOGENOM" id="CLU_770491_0_0_1"/>
<dbReference type="Proteomes" id="UP000009168">
    <property type="component" value="Unassembled WGS sequence"/>
</dbReference>
<dbReference type="InParanoid" id="Q23DF2"/>
<gene>
    <name evidence="1" type="ORF">TTHERM_00047390</name>
</gene>
<reference evidence="2" key="1">
    <citation type="journal article" date="2006" name="PLoS Biol.">
        <title>Macronuclear genome sequence of the ciliate Tetrahymena thermophila, a model eukaryote.</title>
        <authorList>
            <person name="Eisen J.A."/>
            <person name="Coyne R.S."/>
            <person name="Wu M."/>
            <person name="Wu D."/>
            <person name="Thiagarajan M."/>
            <person name="Wortman J.R."/>
            <person name="Badger J.H."/>
            <person name="Ren Q."/>
            <person name="Amedeo P."/>
            <person name="Jones K.M."/>
            <person name="Tallon L.J."/>
            <person name="Delcher A.L."/>
            <person name="Salzberg S.L."/>
            <person name="Silva J.C."/>
            <person name="Haas B.J."/>
            <person name="Majoros W.H."/>
            <person name="Farzad M."/>
            <person name="Carlton J.M."/>
            <person name="Smith R.K. Jr."/>
            <person name="Garg J."/>
            <person name="Pearlman R.E."/>
            <person name="Karrer K.M."/>
            <person name="Sun L."/>
            <person name="Manning G."/>
            <person name="Elde N.C."/>
            <person name="Turkewitz A.P."/>
            <person name="Asai D.J."/>
            <person name="Wilkes D.E."/>
            <person name="Wang Y."/>
            <person name="Cai H."/>
            <person name="Collins K."/>
            <person name="Stewart B.A."/>
            <person name="Lee S.R."/>
            <person name="Wilamowska K."/>
            <person name="Weinberg Z."/>
            <person name="Ruzzo W.L."/>
            <person name="Wloga D."/>
            <person name="Gaertig J."/>
            <person name="Frankel J."/>
            <person name="Tsao C.-C."/>
            <person name="Gorovsky M.A."/>
            <person name="Keeling P.J."/>
            <person name="Waller R.F."/>
            <person name="Patron N.J."/>
            <person name="Cherry J.M."/>
            <person name="Stover N.A."/>
            <person name="Krieger C.J."/>
            <person name="del Toro C."/>
            <person name="Ryder H.F."/>
            <person name="Williamson S.C."/>
            <person name="Barbeau R.A."/>
            <person name="Hamilton E.P."/>
            <person name="Orias E."/>
        </authorList>
    </citation>
    <scope>NUCLEOTIDE SEQUENCE [LARGE SCALE GENOMIC DNA]</scope>
    <source>
        <strain evidence="2">SB210</strain>
    </source>
</reference>
<keyword evidence="2" id="KW-1185">Reference proteome</keyword>